<feature type="region of interest" description="Disordered" evidence="5">
    <location>
        <begin position="162"/>
        <end position="245"/>
    </location>
</feature>
<evidence type="ECO:0000256" key="2">
    <source>
        <dbReference type="ARBA" id="ARBA00008352"/>
    </source>
</evidence>
<organism evidence="6 7">
    <name type="scientific">Hymenoscyphus fraxineus</name>
    <dbReference type="NCBI Taxonomy" id="746836"/>
    <lineage>
        <taxon>Eukaryota</taxon>
        <taxon>Fungi</taxon>
        <taxon>Dikarya</taxon>
        <taxon>Ascomycota</taxon>
        <taxon>Pezizomycotina</taxon>
        <taxon>Leotiomycetes</taxon>
        <taxon>Helotiales</taxon>
        <taxon>Helotiaceae</taxon>
        <taxon>Hymenoscyphus</taxon>
    </lineage>
</organism>
<dbReference type="PANTHER" id="PTHR15367">
    <property type="entry name" value="DNA-DIRECTED RNA POLYMERASE III"/>
    <property type="match status" value="1"/>
</dbReference>
<dbReference type="PIRSF" id="PIRSF000777">
    <property type="entry name" value="RNA_polIII_C31"/>
    <property type="match status" value="1"/>
</dbReference>
<reference evidence="6" key="1">
    <citation type="submission" date="2021-07" db="EMBL/GenBank/DDBJ databases">
        <authorList>
            <person name="Durling M."/>
        </authorList>
    </citation>
    <scope>NUCLEOTIDE SEQUENCE</scope>
</reference>
<name>A0A9N9KX72_9HELO</name>
<feature type="compositionally biased region" description="Acidic residues" evidence="5">
    <location>
        <begin position="228"/>
        <end position="245"/>
    </location>
</feature>
<comment type="caution">
    <text evidence="6">The sequence shown here is derived from an EMBL/GenBank/DDBJ whole genome shotgun (WGS) entry which is preliminary data.</text>
</comment>
<feature type="compositionally biased region" description="Basic and acidic residues" evidence="5">
    <location>
        <begin position="87"/>
        <end position="104"/>
    </location>
</feature>
<comment type="similarity">
    <text evidence="2 4">Belongs to the eukaryotic RPC7 RNA polymerase subunit family.</text>
</comment>
<accession>A0A9N9KX72</accession>
<feature type="region of interest" description="Disordered" evidence="5">
    <location>
        <begin position="1"/>
        <end position="47"/>
    </location>
</feature>
<feature type="compositionally biased region" description="Basic and acidic residues" evidence="5">
    <location>
        <begin position="24"/>
        <end position="44"/>
    </location>
</feature>
<feature type="compositionally biased region" description="Acidic residues" evidence="5">
    <location>
        <begin position="189"/>
        <end position="221"/>
    </location>
</feature>
<evidence type="ECO:0000256" key="4">
    <source>
        <dbReference type="PIRNR" id="PIRNR000777"/>
    </source>
</evidence>
<dbReference type="AlphaFoldDB" id="A0A9N9KX72"/>
<evidence type="ECO:0000256" key="5">
    <source>
        <dbReference type="SAM" id="MobiDB-lite"/>
    </source>
</evidence>
<dbReference type="Proteomes" id="UP000696280">
    <property type="component" value="Unassembled WGS sequence"/>
</dbReference>
<proteinExistence type="inferred from homology"/>
<keyword evidence="3 4" id="KW-0539">Nucleus</keyword>
<feature type="region of interest" description="Disordered" evidence="5">
    <location>
        <begin position="69"/>
        <end position="104"/>
    </location>
</feature>
<protein>
    <recommendedName>
        <fullName evidence="4">DNA-directed RNA polymerase III subunit</fullName>
    </recommendedName>
</protein>
<sequence>MSRGGRGKAGRAGLRGADWPEYDPEGKVDGKPIGDYPPHPDLKRPCAFTDDEERQFKYYKTLQTEVRRGPLYTQPTKPNLDTSIKTYSEDQFNKQYGTDRKADMDPFEGVETYSMRYQPPKNVIPKLSGRPFIMEFFPAELWSTLEGKAGEKVRNGINEAMQRKGTSSGWAGANGKDRTQALNDRLLELDEDEDEEEKEKEGGVEELDSDYSDDDGGDDYNAEQYFDNGDEEDDGDADDGGGGDY</sequence>
<keyword evidence="7" id="KW-1185">Reference proteome</keyword>
<dbReference type="PANTHER" id="PTHR15367:SF2">
    <property type="entry name" value="DNA-DIRECTED RNA POLYMERASE III SUBUNIT"/>
    <property type="match status" value="1"/>
</dbReference>
<comment type="function">
    <text evidence="4">DNA-dependent RNA polymerase catalyzes the transcription of DNA into RNA using the four ribonucleoside triphosphates as substrates. Specific peripheric component of RNA polymerase III which synthesizes small RNAs, such as 5S rRNA and tRNAs.</text>
</comment>
<comment type="subcellular location">
    <subcellularLocation>
        <location evidence="1 4">Nucleus</location>
    </subcellularLocation>
</comment>
<gene>
    <name evidence="6" type="ORF">HYFRA_00007149</name>
</gene>
<evidence type="ECO:0000256" key="3">
    <source>
        <dbReference type="ARBA" id="ARBA00023242"/>
    </source>
</evidence>
<evidence type="ECO:0000313" key="6">
    <source>
        <dbReference type="EMBL" id="CAG8955134.1"/>
    </source>
</evidence>
<dbReference type="EMBL" id="CAJVRL010000060">
    <property type="protein sequence ID" value="CAG8955134.1"/>
    <property type="molecule type" value="Genomic_DNA"/>
</dbReference>
<dbReference type="GO" id="GO:0006383">
    <property type="term" value="P:transcription by RNA polymerase III"/>
    <property type="evidence" value="ECO:0007669"/>
    <property type="project" value="UniProtKB-UniRule"/>
</dbReference>
<evidence type="ECO:0000313" key="7">
    <source>
        <dbReference type="Proteomes" id="UP000696280"/>
    </source>
</evidence>
<dbReference type="InterPro" id="IPR024661">
    <property type="entry name" value="RNA_pol_III_Rpc31"/>
</dbReference>
<evidence type="ECO:0000256" key="1">
    <source>
        <dbReference type="ARBA" id="ARBA00004123"/>
    </source>
</evidence>
<feature type="compositionally biased region" description="Polar residues" evidence="5">
    <location>
        <begin position="73"/>
        <end position="86"/>
    </location>
</feature>
<comment type="subunit">
    <text evidence="4">Component of the RNA polymerase III (Pol III) complex.</text>
</comment>
<dbReference type="GO" id="GO:0005666">
    <property type="term" value="C:RNA polymerase III complex"/>
    <property type="evidence" value="ECO:0007669"/>
    <property type="project" value="UniProtKB-UniRule"/>
</dbReference>
<dbReference type="Pfam" id="PF11705">
    <property type="entry name" value="RNA_pol_3_Rpc31"/>
    <property type="match status" value="1"/>
</dbReference>
<dbReference type="OrthoDB" id="5377312at2759"/>